<dbReference type="Proteomes" id="UP001143463">
    <property type="component" value="Unassembled WGS sequence"/>
</dbReference>
<gene>
    <name evidence="1" type="ORF">GCM10017577_58000</name>
</gene>
<name>A0A9W6NZE7_9PSEU</name>
<reference evidence="1" key="2">
    <citation type="submission" date="2023-01" db="EMBL/GenBank/DDBJ databases">
        <authorList>
            <person name="Sun Q."/>
            <person name="Evtushenko L."/>
        </authorList>
    </citation>
    <scope>NUCLEOTIDE SEQUENCE</scope>
    <source>
        <strain evidence="1">VKM Ac-1069</strain>
    </source>
</reference>
<reference evidence="1" key="1">
    <citation type="journal article" date="2014" name="Int. J. Syst. Evol. Microbiol.">
        <title>Complete genome sequence of Corynebacterium casei LMG S-19264T (=DSM 44701T), isolated from a smear-ripened cheese.</title>
        <authorList>
            <consortium name="US DOE Joint Genome Institute (JGI-PGF)"/>
            <person name="Walter F."/>
            <person name="Albersmeier A."/>
            <person name="Kalinowski J."/>
            <person name="Ruckert C."/>
        </authorList>
    </citation>
    <scope>NUCLEOTIDE SEQUENCE</scope>
    <source>
        <strain evidence="1">VKM Ac-1069</strain>
    </source>
</reference>
<keyword evidence="2" id="KW-1185">Reference proteome</keyword>
<protein>
    <recommendedName>
        <fullName evidence="3">DUF2505 domain-containing protein</fullName>
    </recommendedName>
</protein>
<proteinExistence type="predicted"/>
<evidence type="ECO:0008006" key="3">
    <source>
        <dbReference type="Google" id="ProtNLM"/>
    </source>
</evidence>
<dbReference type="RefSeq" id="WP_051737523.1">
    <property type="nucleotide sequence ID" value="NZ_BAAAUZ010000021.1"/>
</dbReference>
<accession>A0A9W6NZE7</accession>
<organism evidence="1 2">
    <name type="scientific">Pseudonocardia halophobica</name>
    <dbReference type="NCBI Taxonomy" id="29401"/>
    <lineage>
        <taxon>Bacteria</taxon>
        <taxon>Bacillati</taxon>
        <taxon>Actinomycetota</taxon>
        <taxon>Actinomycetes</taxon>
        <taxon>Pseudonocardiales</taxon>
        <taxon>Pseudonocardiaceae</taxon>
        <taxon>Pseudonocardia</taxon>
    </lineage>
</organism>
<evidence type="ECO:0000313" key="2">
    <source>
        <dbReference type="Proteomes" id="UP001143463"/>
    </source>
</evidence>
<dbReference type="AlphaFoldDB" id="A0A9W6NZE7"/>
<sequence>MPTPLRLDEIFPLPPDAAVARLLDRDLYADRLAAVGGPGAGLVAFEREGDRLRVVLRQGVPAGALPASVRRFLAGALVLEREERWRIADERADGEFTLSASGAPAGAAGTLTIGADPAGSALHIDGEVEVRVPLLGAAIEAVVAERALALMTEEMRWTAERLGG</sequence>
<evidence type="ECO:0000313" key="1">
    <source>
        <dbReference type="EMBL" id="GLL14652.1"/>
    </source>
</evidence>
<dbReference type="SUPFAM" id="SSF55961">
    <property type="entry name" value="Bet v1-like"/>
    <property type="match status" value="1"/>
</dbReference>
<dbReference type="Pfam" id="PF10698">
    <property type="entry name" value="DUF2505"/>
    <property type="match status" value="1"/>
</dbReference>
<comment type="caution">
    <text evidence="1">The sequence shown here is derived from an EMBL/GenBank/DDBJ whole genome shotgun (WGS) entry which is preliminary data.</text>
</comment>
<dbReference type="EMBL" id="BSFQ01000034">
    <property type="protein sequence ID" value="GLL14652.1"/>
    <property type="molecule type" value="Genomic_DNA"/>
</dbReference>
<dbReference type="InterPro" id="IPR019639">
    <property type="entry name" value="DUF2505"/>
</dbReference>